<evidence type="ECO:0000256" key="5">
    <source>
        <dbReference type="ARBA" id="ARBA00022989"/>
    </source>
</evidence>
<evidence type="ECO:0000256" key="1">
    <source>
        <dbReference type="ARBA" id="ARBA00004651"/>
    </source>
</evidence>
<evidence type="ECO:0000259" key="8">
    <source>
        <dbReference type="PROSITE" id="PS50850"/>
    </source>
</evidence>
<comment type="subcellular location">
    <subcellularLocation>
        <location evidence="1">Cell membrane</location>
        <topology evidence="1">Multi-pass membrane protein</topology>
    </subcellularLocation>
</comment>
<feature type="transmembrane region" description="Helical" evidence="7">
    <location>
        <begin position="359"/>
        <end position="385"/>
    </location>
</feature>
<dbReference type="PANTHER" id="PTHR23513">
    <property type="entry name" value="INTEGRAL MEMBRANE EFFLUX PROTEIN-RELATED"/>
    <property type="match status" value="1"/>
</dbReference>
<keyword evidence="3" id="KW-1003">Cell membrane</keyword>
<feature type="domain" description="Major facilitator superfamily (MFS) profile" evidence="8">
    <location>
        <begin position="1"/>
        <end position="414"/>
    </location>
</feature>
<feature type="transmembrane region" description="Helical" evidence="7">
    <location>
        <begin position="322"/>
        <end position="347"/>
    </location>
</feature>
<keyword evidence="5 7" id="KW-1133">Transmembrane helix</keyword>
<accession>A0A1B1Z106</accession>
<dbReference type="PROSITE" id="PS50850">
    <property type="entry name" value="MFS"/>
    <property type="match status" value="1"/>
</dbReference>
<feature type="transmembrane region" description="Helical" evidence="7">
    <location>
        <begin position="391"/>
        <end position="410"/>
    </location>
</feature>
<proteinExistence type="predicted"/>
<feature type="transmembrane region" description="Helical" evidence="7">
    <location>
        <begin position="271"/>
        <end position="292"/>
    </location>
</feature>
<dbReference type="EMBL" id="CP016761">
    <property type="protein sequence ID" value="ANX11162.1"/>
    <property type="molecule type" value="Genomic_DNA"/>
</dbReference>
<dbReference type="InterPro" id="IPR036259">
    <property type="entry name" value="MFS_trans_sf"/>
</dbReference>
<evidence type="ECO:0000313" key="10">
    <source>
        <dbReference type="Proteomes" id="UP000077412"/>
    </source>
</evidence>
<keyword evidence="2" id="KW-0813">Transport</keyword>
<evidence type="ECO:0000313" key="9">
    <source>
        <dbReference type="EMBL" id="ANX11162.1"/>
    </source>
</evidence>
<evidence type="ECO:0000256" key="4">
    <source>
        <dbReference type="ARBA" id="ARBA00022692"/>
    </source>
</evidence>
<feature type="transmembrane region" description="Helical" evidence="7">
    <location>
        <begin position="236"/>
        <end position="259"/>
    </location>
</feature>
<evidence type="ECO:0000256" key="6">
    <source>
        <dbReference type="ARBA" id="ARBA00023136"/>
    </source>
</evidence>
<reference evidence="9 10" key="1">
    <citation type="submission" date="2016-08" db="EMBL/GenBank/DDBJ databases">
        <title>Complete genome sequence of Fictibacillus arsenicus G25-54, a strain with toxicity to nematodes and a potential arsenic-resistance activity.</title>
        <authorList>
            <person name="Zheng Z."/>
        </authorList>
    </citation>
    <scope>NUCLEOTIDE SEQUENCE [LARGE SCALE GENOMIC DNA]</scope>
    <source>
        <strain evidence="9 10">G25-54</strain>
    </source>
</reference>
<dbReference type="AlphaFoldDB" id="A0A1B1Z106"/>
<keyword evidence="10" id="KW-1185">Reference proteome</keyword>
<dbReference type="CDD" id="cd06173">
    <property type="entry name" value="MFS_MefA_like"/>
    <property type="match status" value="1"/>
</dbReference>
<dbReference type="InterPro" id="IPR011701">
    <property type="entry name" value="MFS"/>
</dbReference>
<feature type="transmembrane region" description="Helical" evidence="7">
    <location>
        <begin position="299"/>
        <end position="316"/>
    </location>
</feature>
<evidence type="ECO:0000256" key="3">
    <source>
        <dbReference type="ARBA" id="ARBA00022475"/>
    </source>
</evidence>
<dbReference type="Gene3D" id="1.20.1250.20">
    <property type="entry name" value="MFS general substrate transporter like domains"/>
    <property type="match status" value="2"/>
</dbReference>
<evidence type="ECO:0000256" key="7">
    <source>
        <dbReference type="SAM" id="Phobius"/>
    </source>
</evidence>
<keyword evidence="6 7" id="KW-0472">Membrane</keyword>
<dbReference type="KEGG" id="far:ABE41_004030"/>
<evidence type="ECO:0000256" key="2">
    <source>
        <dbReference type="ARBA" id="ARBA00022448"/>
    </source>
</evidence>
<gene>
    <name evidence="9" type="ORF">ABE41_004030</name>
</gene>
<feature type="transmembrane region" description="Helical" evidence="7">
    <location>
        <begin position="57"/>
        <end position="77"/>
    </location>
</feature>
<sequence>MIEMAQATALAEHKLESLFKQRSFLFIWAITICSSFSIAIFQFSQSWYVVKTLDKEASLGIVFIAANVPRILFMAIGGVLADRISRTKILYAANFLRTIVLCSLLVMLATGHLSLLSFIIFGFLFGALDAFVWPANGSLLPNVVDNSQLTRANSVIQTTQQSSLILGPMIGGLLVASSGGYMLSFGVPAVMLLISAILAYLLNIPASESSGTKKPGMWQSIMEGIDVVKQSSFLKALFLSTIFLNVFVVGPLMMGLPIFVKNILDGSALDFSFIEGSMAAGMLISSVIIGILNIKKRRGLMVTFSLFTMNIFFFWFSQSSSLYVCMMAIFFIGVTFPATNIPLISAVQSSVDKKLLGRLMGLLTMASMGLAPLSLAVTSMLISYGFTIDNIMAGGALSLIIVNTIIMWKLPALRKME</sequence>
<feature type="transmembrane region" description="Helical" evidence="7">
    <location>
        <begin position="189"/>
        <end position="206"/>
    </location>
</feature>
<dbReference type="PANTHER" id="PTHR23513:SF6">
    <property type="entry name" value="MAJOR FACILITATOR SUPERFAMILY ASSOCIATED DOMAIN-CONTAINING PROTEIN"/>
    <property type="match status" value="1"/>
</dbReference>
<dbReference type="Pfam" id="PF07690">
    <property type="entry name" value="MFS_1"/>
    <property type="match status" value="1"/>
</dbReference>
<name>A0A1B1Z106_9BACL</name>
<dbReference type="Proteomes" id="UP000077412">
    <property type="component" value="Chromosome"/>
</dbReference>
<dbReference type="InterPro" id="IPR020846">
    <property type="entry name" value="MFS_dom"/>
</dbReference>
<organism evidence="9 10">
    <name type="scientific">Fictibacillus arsenicus</name>
    <dbReference type="NCBI Taxonomy" id="255247"/>
    <lineage>
        <taxon>Bacteria</taxon>
        <taxon>Bacillati</taxon>
        <taxon>Bacillota</taxon>
        <taxon>Bacilli</taxon>
        <taxon>Bacillales</taxon>
        <taxon>Fictibacillaceae</taxon>
        <taxon>Fictibacillus</taxon>
    </lineage>
</organism>
<keyword evidence="4 7" id="KW-0812">Transmembrane</keyword>
<dbReference type="GO" id="GO:0022857">
    <property type="term" value="F:transmembrane transporter activity"/>
    <property type="evidence" value="ECO:0007669"/>
    <property type="project" value="InterPro"/>
</dbReference>
<dbReference type="GO" id="GO:0005886">
    <property type="term" value="C:plasma membrane"/>
    <property type="evidence" value="ECO:0007669"/>
    <property type="project" value="UniProtKB-SubCell"/>
</dbReference>
<dbReference type="SUPFAM" id="SSF103473">
    <property type="entry name" value="MFS general substrate transporter"/>
    <property type="match status" value="1"/>
</dbReference>
<feature type="transmembrane region" description="Helical" evidence="7">
    <location>
        <begin position="24"/>
        <end position="45"/>
    </location>
</feature>
<protein>
    <recommendedName>
        <fullName evidence="8">Major facilitator superfamily (MFS) profile domain-containing protein</fullName>
    </recommendedName>
</protein>
<dbReference type="STRING" id="255247.ABE41_004030"/>